<dbReference type="PANTHER" id="PTHR36153">
    <property type="entry name" value="INNER MEMBRANE PROTEIN-RELATED"/>
    <property type="match status" value="1"/>
</dbReference>
<reference evidence="2 3" key="1">
    <citation type="submission" date="2016-11" db="EMBL/GenBank/DDBJ databases">
        <authorList>
            <person name="Hagglund E."/>
            <person name="Bystrom M."/>
            <person name="Naslund J."/>
            <person name="Stenberg P."/>
            <person name="Sjodin A."/>
        </authorList>
    </citation>
    <scope>NUCLEOTIDE SEQUENCE [LARGE SCALE GENOMIC DNA]</scope>
    <source>
        <strain evidence="2 3">CCUG 58020</strain>
    </source>
</reference>
<proteinExistence type="predicted"/>
<sequence>MNFIKNHQILIISLTIIIIVLLVFGIFIIRKWFKALRNSNKKSNSKIIKDAKTLIKKNKIRNNLSELYIFYGDYLAAKDYIAKVKPQAQIIDSNELPLIAIDKNNTSLVFSNNEISHLYRFKKRLNLQFYKLNFCFDISDDHYHEIIKIDEVYKELSKLRLKNFIISFYTSSEHTESYNNAIGKKSIFKLTSDEDINHKAEEAILSKILGSKDDVNDKYNNVKILNQIRRLLKNIYPQLQSINKEIFFNFGLNIPDNIIANKDTIFFSTSPKGIIINLISLLFSFIFITNIFQEISIKEKISEHELSQLHQSDSHKLIKEARKKIDNAILLDTLYPNSIKYHFIYEQYANTLLKNAILPKYNETYDLSMITSFLIFFEYLNNKDINQNTDRILKIISSITSLSEKQLEIVIKNTSTSIKTQIINSAIDRANKLYTNRLIVIGEDSESYLSTQGFNAEYLGISNSKRAKIINDIYIKYLYKCATDNAILDLNDKYIIPIEVNNIFTLYQEQFDTSSKKLCNSSYINSITKSVSLILNQEENKREFESFSDMLDHIYYLVKSLEKNAKDVADDGKEQTSTITVSLINYVINSVVNPTYNKDELPLINPVSKKLYMEFAPNFYSKKILISPIYSKEYIKDNIDPIDKKFNRLLNNLKSNFNIEPDFMIAIYKSSINNYNQKYIESYNKMIDSLNNDSEFNKNISSKNTLNLYLLAMSSKDSSFNSLIEFYSTNTDLITNQSEASPSKKINKLHQFYGEITKLNKPNNTNDQSNKSLWTPIDNYFKENDKYLESKSYADYKNIFKQLNNLIREEGYSSTYKNIKQGYKPLQKVYSELSKINNPDNNNLYKLLKKHLDIAIDVIKTIAIQDAITKLNNTVNIEYEYINNQFPFNKDSNSIATNEAITKDFDNNGYIYSRFIEHLSPLLSYDKIDDRWESEDFSKPEQIDYLNKFNKVYLLNKLLWDGKRNPKAIKFDITPIPNKDNDYTFFSIILNKQNYVNSLNIKYSDSIEVFYNWNSLESTTITIKFEDGSNEQISYQGKWSILKAIKDANCDQNNICTWVIKHKGKSYPVSFKIESKFLQVLGWQKQGDTNAQ</sequence>
<dbReference type="Proteomes" id="UP000182459">
    <property type="component" value="Chromosome"/>
</dbReference>
<dbReference type="InterPro" id="IPR053156">
    <property type="entry name" value="T6SS_TssM-like"/>
</dbReference>
<dbReference type="AlphaFoldDB" id="A0AAC9J5A7"/>
<keyword evidence="1" id="KW-1133">Transmembrane helix</keyword>
<gene>
    <name evidence="2" type="ORF">FSC454_03350</name>
</gene>
<organism evidence="2 3">
    <name type="scientific">Francisella hispaniensis FSC454</name>
    <dbReference type="NCBI Taxonomy" id="1088883"/>
    <lineage>
        <taxon>Bacteria</taxon>
        <taxon>Pseudomonadati</taxon>
        <taxon>Pseudomonadota</taxon>
        <taxon>Gammaproteobacteria</taxon>
        <taxon>Thiotrichales</taxon>
        <taxon>Francisellaceae</taxon>
        <taxon>Francisella</taxon>
    </lineage>
</organism>
<dbReference type="EMBL" id="CP018093">
    <property type="protein sequence ID" value="APD50240.1"/>
    <property type="molecule type" value="Genomic_DNA"/>
</dbReference>
<keyword evidence="1" id="KW-0472">Membrane</keyword>
<dbReference type="KEGG" id="fhi:FSC454_03350"/>
<evidence type="ECO:0000256" key="1">
    <source>
        <dbReference type="SAM" id="Phobius"/>
    </source>
</evidence>
<keyword evidence="3" id="KW-1185">Reference proteome</keyword>
<keyword evidence="1" id="KW-0812">Transmembrane</keyword>
<accession>A0AAC9J5A7</accession>
<name>A0AAC9J5A7_9GAMM</name>
<feature type="transmembrane region" description="Helical" evidence="1">
    <location>
        <begin position="6"/>
        <end position="29"/>
    </location>
</feature>
<evidence type="ECO:0000313" key="2">
    <source>
        <dbReference type="EMBL" id="APD50240.1"/>
    </source>
</evidence>
<dbReference type="PANTHER" id="PTHR36153:SF1">
    <property type="entry name" value="TYPE VI SECRETION SYSTEM COMPONENT TSSM1"/>
    <property type="match status" value="1"/>
</dbReference>
<protein>
    <submittedName>
        <fullName evidence="2">Ribosomal L29e protein family</fullName>
    </submittedName>
</protein>
<evidence type="ECO:0000313" key="3">
    <source>
        <dbReference type="Proteomes" id="UP000182459"/>
    </source>
</evidence>
<dbReference type="RefSeq" id="WP_071794776.1">
    <property type="nucleotide sequence ID" value="NZ_CP018093.1"/>
</dbReference>